<sequence>MSRNRSHKVIKWLALWQGGITGDTAFMCWLIINHHQSIIYESRKFNENTIFNSCWSRYPQFVYS</sequence>
<evidence type="ECO:0000313" key="1">
    <source>
        <dbReference type="EMBL" id="GEP23526.1"/>
    </source>
</evidence>
<protein>
    <submittedName>
        <fullName evidence="1">Uncharacterized protein</fullName>
    </submittedName>
</protein>
<dbReference type="EMBL" id="BKAB01000013">
    <property type="protein sequence ID" value="GEP23526.1"/>
    <property type="molecule type" value="Genomic_DNA"/>
</dbReference>
<name>A0ABQ0XBQ6_9LACO</name>
<organism evidence="1 2">
    <name type="scientific">Lentilactobacillus diolivorans</name>
    <dbReference type="NCBI Taxonomy" id="179838"/>
    <lineage>
        <taxon>Bacteria</taxon>
        <taxon>Bacillati</taxon>
        <taxon>Bacillota</taxon>
        <taxon>Bacilli</taxon>
        <taxon>Lactobacillales</taxon>
        <taxon>Lactobacillaceae</taxon>
        <taxon>Lentilactobacillus</taxon>
    </lineage>
</organism>
<gene>
    <name evidence="1" type="ORF">LDI01_11190</name>
</gene>
<evidence type="ECO:0000313" key="2">
    <source>
        <dbReference type="Proteomes" id="UP000321409"/>
    </source>
</evidence>
<comment type="caution">
    <text evidence="1">The sequence shown here is derived from an EMBL/GenBank/DDBJ whole genome shotgun (WGS) entry which is preliminary data.</text>
</comment>
<proteinExistence type="predicted"/>
<keyword evidence="2" id="KW-1185">Reference proteome</keyword>
<dbReference type="Proteomes" id="UP000321409">
    <property type="component" value="Unassembled WGS sequence"/>
</dbReference>
<reference evidence="1 2" key="1">
    <citation type="submission" date="2019-07" db="EMBL/GenBank/DDBJ databases">
        <title>Whole genome shotgun sequence of Lactobacillus diolivorans NBRC 107869.</title>
        <authorList>
            <person name="Hosoyama A."/>
            <person name="Uohara A."/>
            <person name="Ohji S."/>
            <person name="Ichikawa N."/>
        </authorList>
    </citation>
    <scope>NUCLEOTIDE SEQUENCE [LARGE SCALE GENOMIC DNA]</scope>
    <source>
        <strain evidence="1 2">NBRC 107869</strain>
    </source>
</reference>
<accession>A0ABQ0XBQ6</accession>